<name>A0A0C3AXR7_SERVB</name>
<dbReference type="STRING" id="933852.A0A0C3AXR7"/>
<protein>
    <recommendedName>
        <fullName evidence="3">F-box domain-containing protein</fullName>
    </recommendedName>
</protein>
<gene>
    <name evidence="1" type="ORF">M408DRAFT_23095</name>
</gene>
<evidence type="ECO:0000313" key="1">
    <source>
        <dbReference type="EMBL" id="KIM29325.1"/>
    </source>
</evidence>
<accession>A0A0C3AXR7</accession>
<sequence length="416" mass="47746">MWIPGDIRAISTGADLVNTRDTILALEEELVDAQLKEELKALRAWIAPVQRLPFEILSPIFEMCGEMHWKAPISIAGVCRFWRNVVQNTPGAWVSTQVTNLKNLELLTVYLARNRQSLLHVTLQQTFLISELVPYVHGIQCIQVPNLPRPMGDICFPHLKSLRITGQYSSIGMDQVTTDHFPALRHLEIAGSLGDRLEVLTFSLPRISTLTIAHRWLGTPLLLRSLRETLLSLEIFFMRDRYSLDSHPIHLPRLKCLKVHRYAPMETMPFKIVAPALVTYIQWSSFKTSDALIHKDVGTVTHLRYANFRCLTVFPEVRVLQLYIPTHEVAVALKAIHDGHRFPSLTTIEFKFGRGHKVQKCLPMVEEWVKQYRSTLNILLTTDNWRIDLPGTIETWAPKPYYEGTFITPPPNYSRE</sequence>
<evidence type="ECO:0000313" key="2">
    <source>
        <dbReference type="Proteomes" id="UP000054097"/>
    </source>
</evidence>
<evidence type="ECO:0008006" key="3">
    <source>
        <dbReference type="Google" id="ProtNLM"/>
    </source>
</evidence>
<keyword evidence="2" id="KW-1185">Reference proteome</keyword>
<dbReference type="HOGENOM" id="CLU_039336_0_0_1"/>
<reference evidence="1 2" key="1">
    <citation type="submission" date="2014-04" db="EMBL/GenBank/DDBJ databases">
        <authorList>
            <consortium name="DOE Joint Genome Institute"/>
            <person name="Kuo A."/>
            <person name="Zuccaro A."/>
            <person name="Kohler A."/>
            <person name="Nagy L.G."/>
            <person name="Floudas D."/>
            <person name="Copeland A."/>
            <person name="Barry K.W."/>
            <person name="Cichocki N."/>
            <person name="Veneault-Fourrey C."/>
            <person name="LaButti K."/>
            <person name="Lindquist E.A."/>
            <person name="Lipzen A."/>
            <person name="Lundell T."/>
            <person name="Morin E."/>
            <person name="Murat C."/>
            <person name="Sun H."/>
            <person name="Tunlid A."/>
            <person name="Henrissat B."/>
            <person name="Grigoriev I.V."/>
            <person name="Hibbett D.S."/>
            <person name="Martin F."/>
            <person name="Nordberg H.P."/>
            <person name="Cantor M.N."/>
            <person name="Hua S.X."/>
        </authorList>
    </citation>
    <scope>NUCLEOTIDE SEQUENCE [LARGE SCALE GENOMIC DNA]</scope>
    <source>
        <strain evidence="1 2">MAFF 305830</strain>
    </source>
</reference>
<dbReference type="EMBL" id="KN824289">
    <property type="protein sequence ID" value="KIM29325.1"/>
    <property type="molecule type" value="Genomic_DNA"/>
</dbReference>
<organism evidence="1 2">
    <name type="scientific">Serendipita vermifera MAFF 305830</name>
    <dbReference type="NCBI Taxonomy" id="933852"/>
    <lineage>
        <taxon>Eukaryota</taxon>
        <taxon>Fungi</taxon>
        <taxon>Dikarya</taxon>
        <taxon>Basidiomycota</taxon>
        <taxon>Agaricomycotina</taxon>
        <taxon>Agaricomycetes</taxon>
        <taxon>Sebacinales</taxon>
        <taxon>Serendipitaceae</taxon>
        <taxon>Serendipita</taxon>
    </lineage>
</organism>
<dbReference type="AlphaFoldDB" id="A0A0C3AXR7"/>
<reference evidence="2" key="2">
    <citation type="submission" date="2015-01" db="EMBL/GenBank/DDBJ databases">
        <title>Evolutionary Origins and Diversification of the Mycorrhizal Mutualists.</title>
        <authorList>
            <consortium name="DOE Joint Genome Institute"/>
            <consortium name="Mycorrhizal Genomics Consortium"/>
            <person name="Kohler A."/>
            <person name="Kuo A."/>
            <person name="Nagy L.G."/>
            <person name="Floudas D."/>
            <person name="Copeland A."/>
            <person name="Barry K.W."/>
            <person name="Cichocki N."/>
            <person name="Veneault-Fourrey C."/>
            <person name="LaButti K."/>
            <person name="Lindquist E.A."/>
            <person name="Lipzen A."/>
            <person name="Lundell T."/>
            <person name="Morin E."/>
            <person name="Murat C."/>
            <person name="Riley R."/>
            <person name="Ohm R."/>
            <person name="Sun H."/>
            <person name="Tunlid A."/>
            <person name="Henrissat B."/>
            <person name="Grigoriev I.V."/>
            <person name="Hibbett D.S."/>
            <person name="Martin F."/>
        </authorList>
    </citation>
    <scope>NUCLEOTIDE SEQUENCE [LARGE SCALE GENOMIC DNA]</scope>
    <source>
        <strain evidence="2">MAFF 305830</strain>
    </source>
</reference>
<dbReference type="OrthoDB" id="2269034at2759"/>
<proteinExistence type="predicted"/>
<dbReference type="Proteomes" id="UP000054097">
    <property type="component" value="Unassembled WGS sequence"/>
</dbReference>